<dbReference type="InterPro" id="IPR000731">
    <property type="entry name" value="SSD"/>
</dbReference>
<dbReference type="Pfam" id="PF12349">
    <property type="entry name" value="Sterol-sensing"/>
    <property type="match status" value="1"/>
</dbReference>
<protein>
    <submittedName>
        <fullName evidence="10">Sterol-sensing domain of SREBP cleavage-activation</fullName>
    </submittedName>
</protein>
<feature type="transmembrane region" description="Helical" evidence="8">
    <location>
        <begin position="826"/>
        <end position="845"/>
    </location>
</feature>
<dbReference type="GO" id="GO:0022857">
    <property type="term" value="F:transmembrane transporter activity"/>
    <property type="evidence" value="ECO:0007669"/>
    <property type="project" value="TreeGrafter"/>
</dbReference>
<evidence type="ECO:0000256" key="8">
    <source>
        <dbReference type="SAM" id="Phobius"/>
    </source>
</evidence>
<dbReference type="Pfam" id="PF03176">
    <property type="entry name" value="MMPL"/>
    <property type="match status" value="1"/>
</dbReference>
<dbReference type="Proteomes" id="UP001458880">
    <property type="component" value="Unassembled WGS sequence"/>
</dbReference>
<evidence type="ECO:0000256" key="3">
    <source>
        <dbReference type="ARBA" id="ARBA00022989"/>
    </source>
</evidence>
<dbReference type="PANTHER" id="PTHR45951:SF3">
    <property type="entry name" value="PROTEIN DISPATCHED"/>
    <property type="match status" value="1"/>
</dbReference>
<feature type="region of interest" description="Disordered" evidence="7">
    <location>
        <begin position="1028"/>
        <end position="1054"/>
    </location>
</feature>
<keyword evidence="2 8" id="KW-0812">Transmembrane</keyword>
<dbReference type="PANTHER" id="PTHR45951">
    <property type="entry name" value="PROTEIN DISPATCHED-RELATED"/>
    <property type="match status" value="1"/>
</dbReference>
<feature type="transmembrane region" description="Helical" evidence="8">
    <location>
        <begin position="946"/>
        <end position="967"/>
    </location>
</feature>
<dbReference type="PROSITE" id="PS50156">
    <property type="entry name" value="SSD"/>
    <property type="match status" value="1"/>
</dbReference>
<evidence type="ECO:0000313" key="11">
    <source>
        <dbReference type="Proteomes" id="UP001458880"/>
    </source>
</evidence>
<dbReference type="GO" id="GO:0016020">
    <property type="term" value="C:membrane"/>
    <property type="evidence" value="ECO:0007669"/>
    <property type="project" value="UniProtKB-SubCell"/>
</dbReference>
<keyword evidence="5" id="KW-0325">Glycoprotein</keyword>
<feature type="transmembrane region" description="Helical" evidence="8">
    <location>
        <begin position="339"/>
        <end position="356"/>
    </location>
</feature>
<feature type="transmembrane region" description="Helical" evidence="8">
    <location>
        <begin position="470"/>
        <end position="493"/>
    </location>
</feature>
<feature type="transmembrane region" description="Helical" evidence="8">
    <location>
        <begin position="361"/>
        <end position="381"/>
    </location>
</feature>
<dbReference type="AlphaFoldDB" id="A0AAW1KTX5"/>
<evidence type="ECO:0000313" key="10">
    <source>
        <dbReference type="EMBL" id="KAK9723093.1"/>
    </source>
</evidence>
<feature type="transmembrane region" description="Helical" evidence="8">
    <location>
        <begin position="920"/>
        <end position="940"/>
    </location>
</feature>
<comment type="caution">
    <text evidence="10">The sequence shown here is derived from an EMBL/GenBank/DDBJ whole genome shotgun (WGS) entry which is preliminary data.</text>
</comment>
<comment type="similarity">
    <text evidence="6">Belongs to the dispatched family.</text>
</comment>
<evidence type="ECO:0000256" key="1">
    <source>
        <dbReference type="ARBA" id="ARBA00004141"/>
    </source>
</evidence>
<reference evidence="10 11" key="1">
    <citation type="journal article" date="2024" name="BMC Genomics">
        <title>De novo assembly and annotation of Popillia japonica's genome with initial clues to its potential as an invasive pest.</title>
        <authorList>
            <person name="Cucini C."/>
            <person name="Boschi S."/>
            <person name="Funari R."/>
            <person name="Cardaioli E."/>
            <person name="Iannotti N."/>
            <person name="Marturano G."/>
            <person name="Paoli F."/>
            <person name="Bruttini M."/>
            <person name="Carapelli A."/>
            <person name="Frati F."/>
            <person name="Nardi F."/>
        </authorList>
    </citation>
    <scope>NUCLEOTIDE SEQUENCE [LARGE SCALE GENOMIC DNA]</scope>
    <source>
        <strain evidence="10">DMR45628</strain>
    </source>
</reference>
<feature type="transmembrane region" description="Helical" evidence="8">
    <location>
        <begin position="393"/>
        <end position="416"/>
    </location>
</feature>
<dbReference type="InterPro" id="IPR052081">
    <property type="entry name" value="Dispatched_Hh_regulator"/>
</dbReference>
<dbReference type="InterPro" id="IPR004869">
    <property type="entry name" value="MMPL_dom"/>
</dbReference>
<keyword evidence="3 8" id="KW-1133">Transmembrane helix</keyword>
<dbReference type="GO" id="GO:0007224">
    <property type="term" value="P:smoothened signaling pathway"/>
    <property type="evidence" value="ECO:0007669"/>
    <property type="project" value="TreeGrafter"/>
</dbReference>
<evidence type="ECO:0000256" key="4">
    <source>
        <dbReference type="ARBA" id="ARBA00023136"/>
    </source>
</evidence>
<organism evidence="10 11">
    <name type="scientific">Popillia japonica</name>
    <name type="common">Japanese beetle</name>
    <dbReference type="NCBI Taxonomy" id="7064"/>
    <lineage>
        <taxon>Eukaryota</taxon>
        <taxon>Metazoa</taxon>
        <taxon>Ecdysozoa</taxon>
        <taxon>Arthropoda</taxon>
        <taxon>Hexapoda</taxon>
        <taxon>Insecta</taxon>
        <taxon>Pterygota</taxon>
        <taxon>Neoptera</taxon>
        <taxon>Endopterygota</taxon>
        <taxon>Coleoptera</taxon>
        <taxon>Polyphaga</taxon>
        <taxon>Scarabaeiformia</taxon>
        <taxon>Scarabaeidae</taxon>
        <taxon>Rutelinae</taxon>
        <taxon>Popillia</taxon>
    </lineage>
</organism>
<keyword evidence="4 8" id="KW-0472">Membrane</keyword>
<evidence type="ECO:0000256" key="7">
    <source>
        <dbReference type="SAM" id="MobiDB-lite"/>
    </source>
</evidence>
<keyword evidence="11" id="KW-1185">Reference proteome</keyword>
<proteinExistence type="inferred from homology"/>
<comment type="subcellular location">
    <subcellularLocation>
        <location evidence="1">Membrane</location>
        <topology evidence="1">Multi-pass membrane protein</topology>
    </subcellularLocation>
</comment>
<dbReference type="EMBL" id="JASPKY010000182">
    <property type="protein sequence ID" value="KAK9723093.1"/>
    <property type="molecule type" value="Genomic_DNA"/>
</dbReference>
<evidence type="ECO:0000256" key="5">
    <source>
        <dbReference type="ARBA" id="ARBA00023180"/>
    </source>
</evidence>
<gene>
    <name evidence="10" type="ORF">QE152_g19335</name>
</gene>
<evidence type="ECO:0000256" key="6">
    <source>
        <dbReference type="ARBA" id="ARBA00038046"/>
    </source>
</evidence>
<evidence type="ECO:0000259" key="9">
    <source>
        <dbReference type="PROSITE" id="PS50156"/>
    </source>
</evidence>
<name>A0AAW1KTX5_POPJA</name>
<sequence>MSFNWFARTCLIIPFTLKSLPNFSDPQLGFQTRGTSLSNRITTWNNLVEATKERGLFTANPRQFLQRSNISNLYKPKKKKNAKMKNNNKNNLEPTILVEPSNISDPNEKNWKDLRELLNVSGLDKKFNPFDLPKKGFFCGPPNRDYAHVVLRSIDGSDLFNLDSLLILCRIEQELIQTQYYTDLCVRKAGQEKCCRPWSLANYVALIQNRTSCLALTEEDVNATKALLQTCSHYFHTLELTADCDQNNYCKVPQNCITHNAVYNVLNYLTSMSFLPPNKTSDVILTETIIFIPLACSTAILPYYHELEKYTLDYGGISVVAMEFGIKSALFDEYLIRDTWLISFGGLFVLLCMWLYTGSLFLTVMTIIAIVFSLGISYFMYTLVFELHFFPFMNLLTTVVAVGIGADDAFIFCKVWQAMKGKKNNSLIHIMNDTMHHAFVSMIVTSFTTSAAFLASYISSITAIKCFSIFAGISVLANCFLMAFWFPACVVIWERFPLSHVRICRGCLLACMQRLCCESQWPLSLACYMRCSSLEKMLIEKEKMFIEFVIRFRLLWFISLTLVAVASAFVVLYYPKLQLPNSTEFQLFDTSHLFEQYDLNYKHLFWFTKTERLELEAGINLKLPLRFVWGVVPQDDGNYLEPQALGSLKLDDSFNMSDPESQSWLLKFCRDLKKQPFYQSEMGVLLPNCFIESFIDWMERRCKDEFENIDRTPCCETSVFPYKSSVFSTCIIEAIGDLYDTIYFIPGVAGPKFSKDQVPTIKAVVVEYDSNYSFSLSYDYMHSFIDQVETWFREELKTAPETMRGGWFVSSFEFYDLQRILSEGTIMAIGVSMSLALIVLFFATLNFITSVYAIINITCSIFVTMAILVLLGWKLNILESVAVSTAIGLTVDFSLHYTVNYKLAPPDSLNDRKEATKYSLTNMLKPVTMAALTTGMAGAFMLPSTILAYIQIGTFLMTVMGVSWIYATFHLGSLLAIGGPKGNFGQCTYSQLFCQNLRKDKPSNKRPTASSISDTHELDLLTNSKSFSNSSAPNLLHRSLSGGRQGPSRYMVSDQSPSATSAITIIMADDT</sequence>
<feature type="transmembrane region" description="Helical" evidence="8">
    <location>
        <begin position="554"/>
        <end position="574"/>
    </location>
</feature>
<feature type="transmembrane region" description="Helical" evidence="8">
    <location>
        <begin position="437"/>
        <end position="458"/>
    </location>
</feature>
<evidence type="ECO:0000256" key="2">
    <source>
        <dbReference type="ARBA" id="ARBA00022692"/>
    </source>
</evidence>
<dbReference type="InterPro" id="IPR053958">
    <property type="entry name" value="HMGCR/SNAP/NPC1-like_SSD"/>
</dbReference>
<dbReference type="SUPFAM" id="SSF82866">
    <property type="entry name" value="Multidrug efflux transporter AcrB transmembrane domain"/>
    <property type="match status" value="2"/>
</dbReference>
<accession>A0AAW1KTX5</accession>
<dbReference type="Gene3D" id="1.20.1640.10">
    <property type="entry name" value="Multidrug efflux transporter AcrB transmembrane domain"/>
    <property type="match status" value="2"/>
</dbReference>
<feature type="domain" description="SSD" evidence="9">
    <location>
        <begin position="359"/>
        <end position="492"/>
    </location>
</feature>
<feature type="transmembrane region" description="Helical" evidence="8">
    <location>
        <begin position="852"/>
        <end position="871"/>
    </location>
</feature>